<dbReference type="Proteomes" id="UP000056968">
    <property type="component" value="Chromosome"/>
</dbReference>
<gene>
    <name evidence="2" type="ORF">ATN00_09710</name>
</gene>
<dbReference type="RefSeq" id="WP_062064258.1">
    <property type="nucleotide sequence ID" value="NZ_CP013264.1"/>
</dbReference>
<dbReference type="OrthoDB" id="7478511at2"/>
<accession>A0A0S3EYT8</accession>
<protein>
    <submittedName>
        <fullName evidence="2">Uncharacterized protein</fullName>
    </submittedName>
</protein>
<dbReference type="EMBL" id="CP013264">
    <property type="protein sequence ID" value="ALR20540.1"/>
    <property type="molecule type" value="Genomic_DNA"/>
</dbReference>
<keyword evidence="3" id="KW-1185">Reference proteome</keyword>
<sequence>MHKEEEDGDVVTHVSRVEARGGASTHVTRYVLSISLGLVVILFAILLATGFFNTAQTGADNSHMANVAEANGS</sequence>
<dbReference type="KEGG" id="sbd:ATN00_09710"/>
<feature type="transmembrane region" description="Helical" evidence="1">
    <location>
        <begin position="30"/>
        <end position="52"/>
    </location>
</feature>
<reference evidence="2 3" key="1">
    <citation type="submission" date="2015-11" db="EMBL/GenBank/DDBJ databases">
        <title>A Two-component Flavoprotein Monooxygenase System MeaXY Responsible for para-Hydroxylation of 2-Methyl-6-ethylaniline and 2,6-Diethylaniline in Sphingobium baderi DE-13.</title>
        <authorList>
            <person name="Cheng M."/>
            <person name="Meng Q."/>
            <person name="Yang Y."/>
            <person name="Chu C."/>
            <person name="Yan X."/>
            <person name="He J."/>
            <person name="Li S."/>
        </authorList>
    </citation>
    <scope>NUCLEOTIDE SEQUENCE [LARGE SCALE GENOMIC DNA]</scope>
    <source>
        <strain evidence="2 3">DE-13</strain>
    </source>
</reference>
<organism evidence="2 3">
    <name type="scientific">Sphingobium baderi</name>
    <dbReference type="NCBI Taxonomy" id="1332080"/>
    <lineage>
        <taxon>Bacteria</taxon>
        <taxon>Pseudomonadati</taxon>
        <taxon>Pseudomonadota</taxon>
        <taxon>Alphaproteobacteria</taxon>
        <taxon>Sphingomonadales</taxon>
        <taxon>Sphingomonadaceae</taxon>
        <taxon>Sphingobium</taxon>
    </lineage>
</organism>
<dbReference type="AlphaFoldDB" id="A0A0S3EYT8"/>
<dbReference type="STRING" id="1332080.ATN00_09710"/>
<evidence type="ECO:0000313" key="2">
    <source>
        <dbReference type="EMBL" id="ALR20540.1"/>
    </source>
</evidence>
<evidence type="ECO:0000256" key="1">
    <source>
        <dbReference type="SAM" id="Phobius"/>
    </source>
</evidence>
<evidence type="ECO:0000313" key="3">
    <source>
        <dbReference type="Proteomes" id="UP000056968"/>
    </source>
</evidence>
<name>A0A0S3EYT8_9SPHN</name>
<keyword evidence="1" id="KW-1133">Transmembrane helix</keyword>
<keyword evidence="1" id="KW-0812">Transmembrane</keyword>
<keyword evidence="1" id="KW-0472">Membrane</keyword>
<proteinExistence type="predicted"/>